<feature type="domain" description="Cytochrome c-type biogenesis protein CcmF C-terminal" evidence="12">
    <location>
        <begin position="315"/>
        <end position="640"/>
    </location>
</feature>
<feature type="transmembrane region" description="Helical" evidence="10">
    <location>
        <begin position="209"/>
        <end position="229"/>
    </location>
</feature>
<feature type="transmembrane region" description="Helical" evidence="10">
    <location>
        <begin position="273"/>
        <end position="292"/>
    </location>
</feature>
<reference evidence="13 14" key="1">
    <citation type="submission" date="2018-01" db="EMBL/GenBank/DDBJ databases">
        <title>Draft genome sequence of Paucibacter aquatile CR182 isolated from freshwater of the Nakdong River.</title>
        <authorList>
            <person name="Choi A."/>
            <person name="Chung E.J."/>
        </authorList>
    </citation>
    <scope>NUCLEOTIDE SEQUENCE [LARGE SCALE GENOMIC DNA]</scope>
    <source>
        <strain evidence="13 14">CR182</strain>
    </source>
</reference>
<keyword evidence="3" id="KW-1003">Cell membrane</keyword>
<feature type="transmembrane region" description="Helical" evidence="10">
    <location>
        <begin position="425"/>
        <end position="442"/>
    </location>
</feature>
<dbReference type="Pfam" id="PF01578">
    <property type="entry name" value="Cytochrom_C_asm"/>
    <property type="match status" value="1"/>
</dbReference>
<feature type="transmembrane region" description="Helical" evidence="10">
    <location>
        <begin position="38"/>
        <end position="57"/>
    </location>
</feature>
<keyword evidence="5 10" id="KW-0812">Transmembrane</keyword>
<feature type="transmembrane region" description="Helical" evidence="10">
    <location>
        <begin position="96"/>
        <end position="113"/>
    </location>
</feature>
<evidence type="ECO:0000259" key="12">
    <source>
        <dbReference type="Pfam" id="PF16327"/>
    </source>
</evidence>
<dbReference type="InterPro" id="IPR002541">
    <property type="entry name" value="Cyt_c_assembly"/>
</dbReference>
<evidence type="ECO:0000256" key="7">
    <source>
        <dbReference type="ARBA" id="ARBA00022989"/>
    </source>
</evidence>
<dbReference type="InterPro" id="IPR003567">
    <property type="entry name" value="Cyt_c_biogenesis"/>
</dbReference>
<evidence type="ECO:0000313" key="13">
    <source>
        <dbReference type="EMBL" id="PND37565.1"/>
    </source>
</evidence>
<keyword evidence="6" id="KW-0201">Cytochrome c-type biogenesis</keyword>
<dbReference type="GO" id="GO:0020037">
    <property type="term" value="F:heme binding"/>
    <property type="evidence" value="ECO:0007669"/>
    <property type="project" value="InterPro"/>
</dbReference>
<accession>A0A2N8KVT1</accession>
<dbReference type="Pfam" id="PF16327">
    <property type="entry name" value="CcmF_C"/>
    <property type="match status" value="1"/>
</dbReference>
<feature type="transmembrane region" description="Helical" evidence="10">
    <location>
        <begin position="352"/>
        <end position="373"/>
    </location>
</feature>
<evidence type="ECO:0000256" key="4">
    <source>
        <dbReference type="ARBA" id="ARBA00022519"/>
    </source>
</evidence>
<feature type="transmembrane region" description="Helical" evidence="10">
    <location>
        <begin position="125"/>
        <end position="142"/>
    </location>
</feature>
<dbReference type="PRINTS" id="PR01411">
    <property type="entry name" value="CCMFBIOGNSIS"/>
</dbReference>
<evidence type="ECO:0000256" key="8">
    <source>
        <dbReference type="ARBA" id="ARBA00023136"/>
    </source>
</evidence>
<dbReference type="InterPro" id="IPR032523">
    <property type="entry name" value="CcmF_C"/>
</dbReference>
<keyword evidence="7 10" id="KW-1133">Transmembrane helix</keyword>
<dbReference type="AlphaFoldDB" id="A0A2N8KVT1"/>
<proteinExistence type="inferred from homology"/>
<feature type="transmembrane region" description="Helical" evidence="10">
    <location>
        <begin position="312"/>
        <end position="331"/>
    </location>
</feature>
<feature type="transmembrane region" description="Helical" evidence="10">
    <location>
        <begin position="490"/>
        <end position="516"/>
    </location>
</feature>
<dbReference type="PANTHER" id="PTHR43653">
    <property type="entry name" value="CYTOCHROME C ASSEMBLY PROTEIN-RELATED"/>
    <property type="match status" value="1"/>
</dbReference>
<feature type="domain" description="Cytochrome c assembly protein" evidence="11">
    <location>
        <begin position="89"/>
        <end position="295"/>
    </location>
</feature>
<feature type="transmembrane region" description="Helical" evidence="10">
    <location>
        <begin position="448"/>
        <end position="469"/>
    </location>
</feature>
<organism evidence="13 14">
    <name type="scientific">Kinneretia aquatilis</name>
    <dbReference type="NCBI Taxonomy" id="2070761"/>
    <lineage>
        <taxon>Bacteria</taxon>
        <taxon>Pseudomonadati</taxon>
        <taxon>Pseudomonadota</taxon>
        <taxon>Betaproteobacteria</taxon>
        <taxon>Burkholderiales</taxon>
        <taxon>Sphaerotilaceae</taxon>
        <taxon>Roseateles</taxon>
    </lineage>
</organism>
<feature type="transmembrane region" description="Helical" evidence="10">
    <location>
        <begin position="6"/>
        <end position="26"/>
    </location>
</feature>
<protein>
    <submittedName>
        <fullName evidence="13">C-type cytochrome biogenesis protein CcmF</fullName>
    </submittedName>
</protein>
<evidence type="ECO:0000256" key="6">
    <source>
        <dbReference type="ARBA" id="ARBA00022748"/>
    </source>
</evidence>
<evidence type="ECO:0000259" key="11">
    <source>
        <dbReference type="Pfam" id="PF01578"/>
    </source>
</evidence>
<dbReference type="PRINTS" id="PR01410">
    <property type="entry name" value="CCBIOGENESIS"/>
</dbReference>
<dbReference type="PANTHER" id="PTHR43653:SF1">
    <property type="entry name" value="CYTOCHROME C-TYPE BIOGENESIS PROTEIN CCMF"/>
    <property type="match status" value="1"/>
</dbReference>
<evidence type="ECO:0000256" key="3">
    <source>
        <dbReference type="ARBA" id="ARBA00022475"/>
    </source>
</evidence>
<feature type="transmembrane region" description="Helical" evidence="10">
    <location>
        <begin position="177"/>
        <end position="197"/>
    </location>
</feature>
<dbReference type="NCBIfam" id="TIGR00353">
    <property type="entry name" value="nrfE"/>
    <property type="match status" value="1"/>
</dbReference>
<feature type="transmembrane region" description="Helical" evidence="10">
    <location>
        <begin position="393"/>
        <end position="413"/>
    </location>
</feature>
<keyword evidence="14" id="KW-1185">Reference proteome</keyword>
<evidence type="ECO:0000256" key="2">
    <source>
        <dbReference type="ARBA" id="ARBA00009186"/>
    </source>
</evidence>
<feature type="transmembrane region" description="Helical" evidence="10">
    <location>
        <begin position="249"/>
        <end position="266"/>
    </location>
</feature>
<dbReference type="Proteomes" id="UP000235916">
    <property type="component" value="Unassembled WGS sequence"/>
</dbReference>
<dbReference type="RefSeq" id="WP_102767483.1">
    <property type="nucleotide sequence ID" value="NZ_POSP01000003.1"/>
</dbReference>
<dbReference type="OrthoDB" id="9761451at2"/>
<sequence length="653" mass="70341">MIPELGHLALWLALGVALLLAGLPVLGAQRHRADWMALDRPLTLALAALVGLGYLALTQAFVASDFSVAYVAQHSNRELPLAYRIAGVWGGHEGSMLLWVALLVAWTLAVSAAGRQLPAPLRARVLGVLGALAAGFLVFLLVTSNPFARLVPGLPEGRDLNPLLQDPGMVLHPPMLYMGYVGFAVAFAFAIAALAGGELNAAWARFARPWTSAAWAFLTLGIALGSWWAYYELGWGGWWFWDPVENASFMPWLAGTALMHSLAVSEKRGVFKAWTVLLAIVTFSLSLLGTFLVRSGVLSSVHAFATDPQRGLAILVFLVLVVGGSLSLYAARAGAVGLGARFHWRSRETTLLANNVMLLAACGAVLLGTLYPMALDAVSGQKISVGPPYFEAVFVPLMAPVILLMGLGPLLRWKGMDSAELLRRLRWPLMLSPLAAGAHGWATAQLSLAAWGGLLLAWWVLVSVALELGERLWPTPGQGWWARARALPRSAAAMLLAHAGVGVFIIGVTLVGSLALSQDLPLQRGESARLGEHSFRLSELRAVDGPNYRAMRGTVEVTREGRPVATLYPEKRLYRSQEMPMTEAGIASGLLRDLYVSLSEPINEQADAWIVHITIKPYVNWIWGGCLLMGLGGLLAASDRRYRSNSQQASARP</sequence>
<gene>
    <name evidence="13" type="ORF">C1O66_08535</name>
</gene>
<evidence type="ECO:0000256" key="5">
    <source>
        <dbReference type="ARBA" id="ARBA00022692"/>
    </source>
</evidence>
<comment type="similarity">
    <text evidence="2">Belongs to the CcmF/CycK/Ccl1/NrfE/CcsA family.</text>
</comment>
<keyword evidence="8 10" id="KW-0472">Membrane</keyword>
<evidence type="ECO:0000256" key="1">
    <source>
        <dbReference type="ARBA" id="ARBA00004429"/>
    </source>
</evidence>
<dbReference type="InterPro" id="IPR003568">
    <property type="entry name" value="Cyt_c_biogenesis_CcmF"/>
</dbReference>
<dbReference type="NCBIfam" id="NF007691">
    <property type="entry name" value="PRK10369.1"/>
    <property type="match status" value="1"/>
</dbReference>
<evidence type="ECO:0000256" key="10">
    <source>
        <dbReference type="SAM" id="Phobius"/>
    </source>
</evidence>
<evidence type="ECO:0000256" key="9">
    <source>
        <dbReference type="ARBA" id="ARBA00037230"/>
    </source>
</evidence>
<feature type="transmembrane region" description="Helical" evidence="10">
    <location>
        <begin position="618"/>
        <end position="637"/>
    </location>
</feature>
<comment type="caution">
    <text evidence="13">The sequence shown here is derived from an EMBL/GenBank/DDBJ whole genome shotgun (WGS) entry which is preliminary data.</text>
</comment>
<evidence type="ECO:0000313" key="14">
    <source>
        <dbReference type="Proteomes" id="UP000235916"/>
    </source>
</evidence>
<dbReference type="GO" id="GO:0005886">
    <property type="term" value="C:plasma membrane"/>
    <property type="evidence" value="ECO:0007669"/>
    <property type="project" value="UniProtKB-SubCell"/>
</dbReference>
<keyword evidence="4" id="KW-0997">Cell inner membrane</keyword>
<dbReference type="GO" id="GO:0017004">
    <property type="term" value="P:cytochrome complex assembly"/>
    <property type="evidence" value="ECO:0007669"/>
    <property type="project" value="UniProtKB-KW"/>
</dbReference>
<comment type="function">
    <text evidence="9">Required for the biogenesis of c-type cytochromes. Possible subunit of a heme lyase.</text>
</comment>
<dbReference type="EMBL" id="POSP01000003">
    <property type="protein sequence ID" value="PND37565.1"/>
    <property type="molecule type" value="Genomic_DNA"/>
</dbReference>
<comment type="subcellular location">
    <subcellularLocation>
        <location evidence="1">Cell inner membrane</location>
        <topology evidence="1">Multi-pass membrane protein</topology>
    </subcellularLocation>
</comment>
<name>A0A2N8KVT1_9BURK</name>
<dbReference type="GO" id="GO:0015232">
    <property type="term" value="F:heme transmembrane transporter activity"/>
    <property type="evidence" value="ECO:0007669"/>
    <property type="project" value="InterPro"/>
</dbReference>